<reference evidence="2" key="1">
    <citation type="journal article" date="2024" name="Proc. Natl. Acad. Sci. U.S.A.">
        <title>Extraordinary preservation of gene collinearity over three hundred million years revealed in homosporous lycophytes.</title>
        <authorList>
            <person name="Li C."/>
            <person name="Wickell D."/>
            <person name="Kuo L.Y."/>
            <person name="Chen X."/>
            <person name="Nie B."/>
            <person name="Liao X."/>
            <person name="Peng D."/>
            <person name="Ji J."/>
            <person name="Jenkins J."/>
            <person name="Williams M."/>
            <person name="Shu S."/>
            <person name="Plott C."/>
            <person name="Barry K."/>
            <person name="Rajasekar S."/>
            <person name="Grimwood J."/>
            <person name="Han X."/>
            <person name="Sun S."/>
            <person name="Hou Z."/>
            <person name="He W."/>
            <person name="Dai G."/>
            <person name="Sun C."/>
            <person name="Schmutz J."/>
            <person name="Leebens-Mack J.H."/>
            <person name="Li F.W."/>
            <person name="Wang L."/>
        </authorList>
    </citation>
    <scope>NUCLEOTIDE SEQUENCE [LARGE SCALE GENOMIC DNA]</scope>
    <source>
        <strain evidence="2">cv. PW_Plant_1</strain>
    </source>
</reference>
<evidence type="ECO:0000313" key="2">
    <source>
        <dbReference type="Proteomes" id="UP001162992"/>
    </source>
</evidence>
<organism evidence="1 2">
    <name type="scientific">Diphasiastrum complanatum</name>
    <name type="common">Issler's clubmoss</name>
    <name type="synonym">Lycopodium complanatum</name>
    <dbReference type="NCBI Taxonomy" id="34168"/>
    <lineage>
        <taxon>Eukaryota</taxon>
        <taxon>Viridiplantae</taxon>
        <taxon>Streptophyta</taxon>
        <taxon>Embryophyta</taxon>
        <taxon>Tracheophyta</taxon>
        <taxon>Lycopodiopsida</taxon>
        <taxon>Lycopodiales</taxon>
        <taxon>Lycopodiaceae</taxon>
        <taxon>Lycopodioideae</taxon>
        <taxon>Diphasiastrum</taxon>
    </lineage>
</organism>
<evidence type="ECO:0000313" key="1">
    <source>
        <dbReference type="EMBL" id="KAJ7565087.1"/>
    </source>
</evidence>
<sequence length="343" mass="37975">MAMFSCGAAAAAADNAFSSSVLQAMRRYSGQSNAPRLWIVGSTECGKKKQRSLLEAATYAAVLRSRESMKSDALFHDPYAACMATQDLVDTENNVNLARKYHGLSYEIRTKFIDNIVMELLENNEVRQIVMLTDGMDTRPYRLTWPSGTAMFDVSPGQVYNIARERFKAAGARVPKGCFLQHVSAVLTNGAHLEDEGWTEKLESLGYRGDRPSIWLMQGLEGLSFEGLQRLLGYASGLAMKGSMFAGEVAFNALGANFKEEAEESLTRLFLSNGFRVQTVHHEDMSKDTDEMRTTMDLGVLASSLWSLFVAQQQKLSEQQLAIISREIQLAEEAGNEEGFEDG</sequence>
<protein>
    <submittedName>
        <fullName evidence="1">Uncharacterized protein</fullName>
    </submittedName>
</protein>
<proteinExistence type="predicted"/>
<accession>A0ACC2EF35</accession>
<name>A0ACC2EF35_DIPCM</name>
<dbReference type="EMBL" id="CM055093">
    <property type="protein sequence ID" value="KAJ7565087.1"/>
    <property type="molecule type" value="Genomic_DNA"/>
</dbReference>
<comment type="caution">
    <text evidence="1">The sequence shown here is derived from an EMBL/GenBank/DDBJ whole genome shotgun (WGS) entry which is preliminary data.</text>
</comment>
<keyword evidence="2" id="KW-1185">Reference proteome</keyword>
<gene>
    <name evidence="1" type="ORF">O6H91_02G047300</name>
</gene>
<dbReference type="Proteomes" id="UP001162992">
    <property type="component" value="Chromosome 2"/>
</dbReference>